<dbReference type="GO" id="GO:0009535">
    <property type="term" value="C:chloroplast thylakoid membrane"/>
    <property type="evidence" value="ECO:0007669"/>
    <property type="project" value="UniProtKB-SubCell"/>
</dbReference>
<evidence type="ECO:0000256" key="7">
    <source>
        <dbReference type="SAM" id="MobiDB-lite"/>
    </source>
</evidence>
<protein>
    <submittedName>
        <fullName evidence="9">Photosystem I reaction center subunit IV, chloroplastic</fullName>
    </submittedName>
</protein>
<dbReference type="InterPro" id="IPR003375">
    <property type="entry name" value="PSI_PsaE"/>
</dbReference>
<dbReference type="Proteomes" id="UP001652623">
    <property type="component" value="Chromosome 10"/>
</dbReference>
<comment type="function">
    <text evidence="1">Stabilizes the interaction between PsaC and the PSI core, assists the docking of the ferredoxin to PSI and interacts with ferredoxin-NADP oxidoreductase.</text>
</comment>
<keyword evidence="6" id="KW-0472">Membrane</keyword>
<evidence type="ECO:0000256" key="6">
    <source>
        <dbReference type="ARBA" id="ARBA00023136"/>
    </source>
</evidence>
<dbReference type="AlphaFoldDB" id="A0A6P4A216"/>
<sequence length="144" mass="15595">MATSNMASAAYGILLPSSLASNTRSSSAKNVVVFPLKHEDGRLRRLVVCAAEEADPSPPNTTTTTTAPSEAEAKAAKPPPIGPKRGTKVKILRKESYWYNSIGSVVAVDQDPKSRYPVVVRFNKVNYANVSTNNYALDEIQEIE</sequence>
<evidence type="ECO:0000256" key="4">
    <source>
        <dbReference type="ARBA" id="ARBA00022531"/>
    </source>
</evidence>
<dbReference type="GO" id="GO:0009538">
    <property type="term" value="C:photosystem I reaction center"/>
    <property type="evidence" value="ECO:0007669"/>
    <property type="project" value="InterPro"/>
</dbReference>
<organism evidence="8 9">
    <name type="scientific">Ziziphus jujuba</name>
    <name type="common">Chinese jujube</name>
    <name type="synonym">Ziziphus sativa</name>
    <dbReference type="NCBI Taxonomy" id="326968"/>
    <lineage>
        <taxon>Eukaryota</taxon>
        <taxon>Viridiplantae</taxon>
        <taxon>Streptophyta</taxon>
        <taxon>Embryophyta</taxon>
        <taxon>Tracheophyta</taxon>
        <taxon>Spermatophyta</taxon>
        <taxon>Magnoliopsida</taxon>
        <taxon>eudicotyledons</taxon>
        <taxon>Gunneridae</taxon>
        <taxon>Pentapetalae</taxon>
        <taxon>rosids</taxon>
        <taxon>fabids</taxon>
        <taxon>Rosales</taxon>
        <taxon>Rhamnaceae</taxon>
        <taxon>Paliureae</taxon>
        <taxon>Ziziphus</taxon>
    </lineage>
</organism>
<reference evidence="9" key="1">
    <citation type="submission" date="2025-08" db="UniProtKB">
        <authorList>
            <consortium name="RefSeq"/>
        </authorList>
    </citation>
    <scope>IDENTIFICATION</scope>
    <source>
        <tissue evidence="9">Seedling</tissue>
    </source>
</reference>
<keyword evidence="8" id="KW-1185">Reference proteome</keyword>
<evidence type="ECO:0000256" key="2">
    <source>
        <dbReference type="ARBA" id="ARBA00004525"/>
    </source>
</evidence>
<comment type="similarity">
    <text evidence="3">Belongs to the PsaE family.</text>
</comment>
<comment type="subcellular location">
    <subcellularLocation>
        <location evidence="2">Plastid</location>
        <location evidence="2">Chloroplast thylakoid membrane</location>
        <topology evidence="2">Peripheral membrane protein</topology>
    </subcellularLocation>
</comment>
<dbReference type="GO" id="GO:0015979">
    <property type="term" value="P:photosynthesis"/>
    <property type="evidence" value="ECO:0007669"/>
    <property type="project" value="UniProtKB-KW"/>
</dbReference>
<evidence type="ECO:0000256" key="1">
    <source>
        <dbReference type="ARBA" id="ARBA00001993"/>
    </source>
</evidence>
<accession>A0A6P4A216</accession>
<dbReference type="PANTHER" id="PTHR34549:SF10">
    <property type="entry name" value="PHOTOSYSTEM I REACTION CENTER SUBUNIT IV A, CHLOROPLASTIC-RELATED"/>
    <property type="match status" value="1"/>
</dbReference>
<dbReference type="RefSeq" id="XP_015882033.1">
    <property type="nucleotide sequence ID" value="XM_016026547.4"/>
</dbReference>
<evidence type="ECO:0000313" key="9">
    <source>
        <dbReference type="RefSeq" id="XP_015882033.1"/>
    </source>
</evidence>
<feature type="compositionally biased region" description="Low complexity" evidence="7">
    <location>
        <begin position="60"/>
        <end position="70"/>
    </location>
</feature>
<evidence type="ECO:0000256" key="3">
    <source>
        <dbReference type="ARBA" id="ARBA00007501"/>
    </source>
</evidence>
<dbReference type="InterPro" id="IPR008990">
    <property type="entry name" value="Elect_transpt_acc-like_dom_sf"/>
</dbReference>
<dbReference type="GeneID" id="107417894"/>
<dbReference type="PANTHER" id="PTHR34549">
    <property type="entry name" value="PHOTOSYSTEM I REACTION CENTER SUBUNIT IV A, CHLOROPLASTIC-RELATED"/>
    <property type="match status" value="1"/>
</dbReference>
<proteinExistence type="inferred from homology"/>
<evidence type="ECO:0000256" key="5">
    <source>
        <dbReference type="ARBA" id="ARBA00022836"/>
    </source>
</evidence>
<dbReference type="SUPFAM" id="SSF50090">
    <property type="entry name" value="Electron transport accessory proteins"/>
    <property type="match status" value="1"/>
</dbReference>
<gene>
    <name evidence="9" type="primary">LOC107417894</name>
</gene>
<dbReference type="Gene3D" id="2.30.30.50">
    <property type="match status" value="1"/>
</dbReference>
<evidence type="ECO:0000313" key="8">
    <source>
        <dbReference type="Proteomes" id="UP001652623"/>
    </source>
</evidence>
<feature type="region of interest" description="Disordered" evidence="7">
    <location>
        <begin position="52"/>
        <end position="86"/>
    </location>
</feature>
<keyword evidence="5" id="KW-0603">Photosystem I</keyword>
<keyword evidence="4" id="KW-0602">Photosynthesis</keyword>
<dbReference type="InParanoid" id="A0A6P4A216"/>
<name>A0A6P4A216_ZIZJJ</name>
<dbReference type="Pfam" id="PF02427">
    <property type="entry name" value="PSI_PsaE"/>
    <property type="match status" value="1"/>
</dbReference>
<dbReference type="KEGG" id="zju:107417894"/>